<keyword evidence="3" id="KW-1185">Reference proteome</keyword>
<evidence type="ECO:0000313" key="2">
    <source>
        <dbReference type="EMBL" id="MFC6868897.1"/>
    </source>
</evidence>
<dbReference type="RefSeq" id="WP_345397007.1">
    <property type="nucleotide sequence ID" value="NZ_BAABLA010000026.1"/>
</dbReference>
<name>A0ABW2C2F2_9PSEU</name>
<evidence type="ECO:0000313" key="3">
    <source>
        <dbReference type="Proteomes" id="UP001596337"/>
    </source>
</evidence>
<dbReference type="PROSITE" id="PS50914">
    <property type="entry name" value="BON"/>
    <property type="match status" value="1"/>
</dbReference>
<protein>
    <submittedName>
        <fullName evidence="2">BON domain-containing protein</fullName>
    </submittedName>
</protein>
<dbReference type="Gene3D" id="3.40.1520.20">
    <property type="match status" value="1"/>
</dbReference>
<dbReference type="EMBL" id="JBHSXX010000001">
    <property type="protein sequence ID" value="MFC6868897.1"/>
    <property type="molecule type" value="Genomic_DNA"/>
</dbReference>
<dbReference type="Pfam" id="PF04972">
    <property type="entry name" value="BON"/>
    <property type="match status" value="1"/>
</dbReference>
<accession>A0ABW2C2F2</accession>
<comment type="caution">
    <text evidence="2">The sequence shown here is derived from an EMBL/GenBank/DDBJ whole genome shotgun (WGS) entry which is preliminary data.</text>
</comment>
<sequence length="95" mass="10133">MAHEHATEYAAQHDVAPHDRAARLRRALAEDPRTSELGVAISVRGDRVRLTGTVASAARKTEVDVVAQEAEPGLHVTNDITVVSAAEPGEAEDIE</sequence>
<evidence type="ECO:0000259" key="1">
    <source>
        <dbReference type="PROSITE" id="PS50914"/>
    </source>
</evidence>
<proteinExistence type="predicted"/>
<reference evidence="3" key="1">
    <citation type="journal article" date="2019" name="Int. J. Syst. Evol. Microbiol.">
        <title>The Global Catalogue of Microorganisms (GCM) 10K type strain sequencing project: providing services to taxonomists for standard genome sequencing and annotation.</title>
        <authorList>
            <consortium name="The Broad Institute Genomics Platform"/>
            <consortium name="The Broad Institute Genome Sequencing Center for Infectious Disease"/>
            <person name="Wu L."/>
            <person name="Ma J."/>
        </authorList>
    </citation>
    <scope>NUCLEOTIDE SEQUENCE [LARGE SCALE GENOMIC DNA]</scope>
    <source>
        <strain evidence="3">KCTC 32255</strain>
    </source>
</reference>
<organism evidence="2 3">
    <name type="scientific">Haloechinothrix salitolerans</name>
    <dbReference type="NCBI Taxonomy" id="926830"/>
    <lineage>
        <taxon>Bacteria</taxon>
        <taxon>Bacillati</taxon>
        <taxon>Actinomycetota</taxon>
        <taxon>Actinomycetes</taxon>
        <taxon>Pseudonocardiales</taxon>
        <taxon>Pseudonocardiaceae</taxon>
        <taxon>Haloechinothrix</taxon>
    </lineage>
</organism>
<dbReference type="Proteomes" id="UP001596337">
    <property type="component" value="Unassembled WGS sequence"/>
</dbReference>
<feature type="domain" description="BON" evidence="1">
    <location>
        <begin position="16"/>
        <end position="84"/>
    </location>
</feature>
<dbReference type="InterPro" id="IPR007055">
    <property type="entry name" value="BON_dom"/>
</dbReference>
<gene>
    <name evidence="2" type="ORF">ACFQGD_17275</name>
</gene>